<evidence type="ECO:0000313" key="4">
    <source>
        <dbReference type="EMBL" id="XFO67100.1"/>
    </source>
</evidence>
<feature type="compositionally biased region" description="Polar residues" evidence="1">
    <location>
        <begin position="69"/>
        <end position="80"/>
    </location>
</feature>
<dbReference type="InterPro" id="IPR050570">
    <property type="entry name" value="Cell_wall_metabolism_enzyme"/>
</dbReference>
<dbReference type="CDD" id="cd12797">
    <property type="entry name" value="M23_peptidase"/>
    <property type="match status" value="1"/>
</dbReference>
<feature type="domain" description="M23ase beta-sheet core" evidence="3">
    <location>
        <begin position="122"/>
        <end position="216"/>
    </location>
</feature>
<reference evidence="4" key="1">
    <citation type="submission" date="2024-05" db="EMBL/GenBank/DDBJ databases">
        <title>Isolation and characterization of Sporomusa carbonis sp. nov., a carboxydotrophic hydrogenogen in the genus of Sporomusa isolated from a charcoal burning pile.</title>
        <authorList>
            <person name="Boeer T."/>
            <person name="Rosenbaum F."/>
            <person name="Eysell L."/>
            <person name="Mueller V."/>
            <person name="Daniel R."/>
            <person name="Poehlein A."/>
        </authorList>
    </citation>
    <scope>NUCLEOTIDE SEQUENCE [LARGE SCALE GENOMIC DNA]</scope>
    <source>
        <strain evidence="4">DSM 10669</strain>
    </source>
</reference>
<evidence type="ECO:0000256" key="1">
    <source>
        <dbReference type="SAM" id="MobiDB-lite"/>
    </source>
</evidence>
<gene>
    <name evidence="4" type="ORF">SPSIL_032790</name>
</gene>
<dbReference type="Pfam" id="PF01551">
    <property type="entry name" value="Peptidase_M23"/>
    <property type="match status" value="1"/>
</dbReference>
<dbReference type="InterPro" id="IPR011055">
    <property type="entry name" value="Dup_hybrid_motif"/>
</dbReference>
<evidence type="ECO:0000256" key="2">
    <source>
        <dbReference type="SAM" id="Phobius"/>
    </source>
</evidence>
<proteinExistence type="predicted"/>
<dbReference type="SUPFAM" id="SSF51261">
    <property type="entry name" value="Duplicated hybrid motif"/>
    <property type="match status" value="1"/>
</dbReference>
<name>A0ABZ3IN66_9FIRM</name>
<keyword evidence="5" id="KW-1185">Reference proteome</keyword>
<evidence type="ECO:0000259" key="3">
    <source>
        <dbReference type="Pfam" id="PF01551"/>
    </source>
</evidence>
<keyword evidence="2" id="KW-0472">Membrane</keyword>
<keyword evidence="2" id="KW-0812">Transmembrane</keyword>
<dbReference type="Gene3D" id="2.70.70.10">
    <property type="entry name" value="Glucose Permease (Domain IIA)"/>
    <property type="match status" value="1"/>
</dbReference>
<dbReference type="PANTHER" id="PTHR21666:SF286">
    <property type="entry name" value="LIPOPROTEIN NLPD"/>
    <property type="match status" value="1"/>
</dbReference>
<keyword evidence="2" id="KW-1133">Transmembrane helix</keyword>
<organism evidence="4 5">
    <name type="scientific">Sporomusa silvacetica DSM 10669</name>
    <dbReference type="NCBI Taxonomy" id="1123289"/>
    <lineage>
        <taxon>Bacteria</taxon>
        <taxon>Bacillati</taxon>
        <taxon>Bacillota</taxon>
        <taxon>Negativicutes</taxon>
        <taxon>Selenomonadales</taxon>
        <taxon>Sporomusaceae</taxon>
        <taxon>Sporomusa</taxon>
    </lineage>
</organism>
<dbReference type="InterPro" id="IPR016047">
    <property type="entry name" value="M23ase_b-sheet_dom"/>
</dbReference>
<protein>
    <recommendedName>
        <fullName evidence="3">M23ase beta-sheet core domain-containing protein</fullName>
    </recommendedName>
</protein>
<feature type="transmembrane region" description="Helical" evidence="2">
    <location>
        <begin position="21"/>
        <end position="41"/>
    </location>
</feature>
<accession>A0ABZ3IN66</accession>
<sequence length="222" mass="23749">MHSSDETHNEQKVGSRWMRAISVKWLISLMCVLIIFGVGIFTNHHQITSASSIPTTEQEPVKQELSKQGPIQHSVSGQGQDIESITKKVAKLAITPSIWPTSGEVTSGFGWRSSPWGGGSELHPGMDIANSIGTPIFATADGVVVQSGWSGGYGNIVQIDHGNGIETIYGHNSSLLVSAGQSVKKGQIISYMGSTGRSTGPHVHYEVRVNGTAVDPIRFMVL</sequence>
<feature type="region of interest" description="Disordered" evidence="1">
    <location>
        <begin position="50"/>
        <end position="80"/>
    </location>
</feature>
<dbReference type="Proteomes" id="UP000216752">
    <property type="component" value="Chromosome"/>
</dbReference>
<dbReference type="EMBL" id="CP155573">
    <property type="protein sequence ID" value="XFO67100.1"/>
    <property type="molecule type" value="Genomic_DNA"/>
</dbReference>
<evidence type="ECO:0000313" key="5">
    <source>
        <dbReference type="Proteomes" id="UP000216752"/>
    </source>
</evidence>
<dbReference type="PANTHER" id="PTHR21666">
    <property type="entry name" value="PEPTIDASE-RELATED"/>
    <property type="match status" value="1"/>
</dbReference>